<dbReference type="Proteomes" id="UP000755551">
    <property type="component" value="Unassembled WGS sequence"/>
</dbReference>
<comment type="caution">
    <text evidence="1">The sequence shown here is derived from an EMBL/GenBank/DDBJ whole genome shotgun (WGS) entry which is preliminary data.</text>
</comment>
<protein>
    <submittedName>
        <fullName evidence="1">Uncharacterized protein</fullName>
    </submittedName>
</protein>
<organism evidence="1 2">
    <name type="scientific">Marinobacterium weihaiense</name>
    <dbReference type="NCBI Taxonomy" id="2851016"/>
    <lineage>
        <taxon>Bacteria</taxon>
        <taxon>Pseudomonadati</taxon>
        <taxon>Pseudomonadota</taxon>
        <taxon>Gammaproteobacteria</taxon>
        <taxon>Oceanospirillales</taxon>
        <taxon>Oceanospirillaceae</taxon>
        <taxon>Marinobacterium</taxon>
    </lineage>
</organism>
<accession>A0ABS6MEK5</accession>
<dbReference type="EMBL" id="JAHQZT010000033">
    <property type="protein sequence ID" value="MBV0934713.1"/>
    <property type="molecule type" value="Genomic_DNA"/>
</dbReference>
<dbReference type="RefSeq" id="WP_217336115.1">
    <property type="nucleotide sequence ID" value="NZ_JAHQZT010000033.1"/>
</dbReference>
<evidence type="ECO:0000313" key="2">
    <source>
        <dbReference type="Proteomes" id="UP000755551"/>
    </source>
</evidence>
<sequence>MSLNWNTREHNNPFDPDDAAQAGCCFHYAESQAVDDAALKQDVEACLALSMSQLNANVKNESLFYMVEWQPETAVLRLSVTDGQKANDARDVVCCRFVAVGGQDLSDRMSFWAKDYLSTCTGFMDFSLVALFTDSTRARTQIL</sequence>
<evidence type="ECO:0000313" key="1">
    <source>
        <dbReference type="EMBL" id="MBV0934713.1"/>
    </source>
</evidence>
<keyword evidence="2" id="KW-1185">Reference proteome</keyword>
<gene>
    <name evidence="1" type="ORF">KTN04_15345</name>
</gene>
<reference evidence="1 2" key="1">
    <citation type="submission" date="2021-06" db="EMBL/GenBank/DDBJ databases">
        <title>Bacterium isolated from marine sediment.</title>
        <authorList>
            <person name="Zhu K.-L."/>
            <person name="Du Z.-J."/>
            <person name="Liang Q.-Y."/>
        </authorList>
    </citation>
    <scope>NUCLEOTIDE SEQUENCE [LARGE SCALE GENOMIC DNA]</scope>
    <source>
        <strain evidence="1 2">A346</strain>
    </source>
</reference>
<name>A0ABS6MEK5_9GAMM</name>
<proteinExistence type="predicted"/>